<name>A0ABV8PPR7_9FLAO</name>
<dbReference type="EMBL" id="JBHSCL010000007">
    <property type="protein sequence ID" value="MFC4220947.1"/>
    <property type="molecule type" value="Genomic_DNA"/>
</dbReference>
<sequence length="192" mass="22957">MMKFNFIFIGFLCFIQIGFAQNKYEKESRIKKDAFPENAFALIESYLEDAKRIRFYQETDSTKKSFEAKFKKGRLHYSVEFNQEGDLEDVEFIINENDIPEDTWNRIKNYLNSQYPKLRIKKIQQQHPRMGGSKKTLREAFQNLMLPHINYEIIFSSKKEKKFQSYEALFNAEGSLLNIRKSFPPSYDHVLY</sequence>
<dbReference type="RefSeq" id="WP_379764980.1">
    <property type="nucleotide sequence ID" value="NZ_JBHSCL010000007.1"/>
</dbReference>
<evidence type="ECO:0000313" key="2">
    <source>
        <dbReference type="Proteomes" id="UP001595841"/>
    </source>
</evidence>
<evidence type="ECO:0008006" key="3">
    <source>
        <dbReference type="Google" id="ProtNLM"/>
    </source>
</evidence>
<organism evidence="1 2">
    <name type="scientific">Flagellimonas marina</name>
    <dbReference type="NCBI Taxonomy" id="1775168"/>
    <lineage>
        <taxon>Bacteria</taxon>
        <taxon>Pseudomonadati</taxon>
        <taxon>Bacteroidota</taxon>
        <taxon>Flavobacteriia</taxon>
        <taxon>Flavobacteriales</taxon>
        <taxon>Flavobacteriaceae</taxon>
        <taxon>Flagellimonas</taxon>
    </lineage>
</organism>
<gene>
    <name evidence="1" type="ORF">ACFOWS_12415</name>
</gene>
<accession>A0ABV8PPR7</accession>
<dbReference type="Proteomes" id="UP001595841">
    <property type="component" value="Unassembled WGS sequence"/>
</dbReference>
<keyword evidence="2" id="KW-1185">Reference proteome</keyword>
<proteinExistence type="predicted"/>
<dbReference type="SUPFAM" id="SSF160574">
    <property type="entry name" value="BT0923-like"/>
    <property type="match status" value="1"/>
</dbReference>
<dbReference type="Gene3D" id="3.40.1420.30">
    <property type="match status" value="1"/>
</dbReference>
<protein>
    <recommendedName>
        <fullName evidence="3">Beta-lactamase-inhibitor-like PepSY-like domain-containing protein</fullName>
    </recommendedName>
</protein>
<evidence type="ECO:0000313" key="1">
    <source>
        <dbReference type="EMBL" id="MFC4220947.1"/>
    </source>
</evidence>
<reference evidence="2" key="1">
    <citation type="journal article" date="2019" name="Int. J. Syst. Evol. Microbiol.">
        <title>The Global Catalogue of Microorganisms (GCM) 10K type strain sequencing project: providing services to taxonomists for standard genome sequencing and annotation.</title>
        <authorList>
            <consortium name="The Broad Institute Genomics Platform"/>
            <consortium name="The Broad Institute Genome Sequencing Center for Infectious Disease"/>
            <person name="Wu L."/>
            <person name="Ma J."/>
        </authorList>
    </citation>
    <scope>NUCLEOTIDE SEQUENCE [LARGE SCALE GENOMIC DNA]</scope>
    <source>
        <strain evidence="2">CGMCC 1.15774</strain>
    </source>
</reference>
<comment type="caution">
    <text evidence="1">The sequence shown here is derived from an EMBL/GenBank/DDBJ whole genome shotgun (WGS) entry which is preliminary data.</text>
</comment>